<dbReference type="Pfam" id="PF02310">
    <property type="entry name" value="B12-binding"/>
    <property type="match status" value="1"/>
</dbReference>
<dbReference type="PROSITE" id="PS50937">
    <property type="entry name" value="HTH_MERR_2"/>
    <property type="match status" value="1"/>
</dbReference>
<name>A0A263BQT8_9BACI</name>
<dbReference type="InterPro" id="IPR003759">
    <property type="entry name" value="Cbl-bd_cap"/>
</dbReference>
<evidence type="ECO:0000313" key="6">
    <source>
        <dbReference type="EMBL" id="OZM55737.1"/>
    </source>
</evidence>
<dbReference type="SMART" id="SM00422">
    <property type="entry name" value="HTH_MERR"/>
    <property type="match status" value="1"/>
</dbReference>
<dbReference type="InterPro" id="IPR006158">
    <property type="entry name" value="Cobalamin-bd"/>
</dbReference>
<evidence type="ECO:0000259" key="5">
    <source>
        <dbReference type="PROSITE" id="PS51332"/>
    </source>
</evidence>
<dbReference type="PANTHER" id="PTHR30204">
    <property type="entry name" value="REDOX-CYCLING DRUG-SENSING TRANSCRIPTIONAL ACTIVATOR SOXR"/>
    <property type="match status" value="1"/>
</dbReference>
<evidence type="ECO:0000313" key="7">
    <source>
        <dbReference type="Proteomes" id="UP000217083"/>
    </source>
</evidence>
<evidence type="ECO:0000256" key="1">
    <source>
        <dbReference type="ARBA" id="ARBA00023015"/>
    </source>
</evidence>
<evidence type="ECO:0000259" key="4">
    <source>
        <dbReference type="PROSITE" id="PS50937"/>
    </source>
</evidence>
<dbReference type="Pfam" id="PF13411">
    <property type="entry name" value="MerR_1"/>
    <property type="match status" value="1"/>
</dbReference>
<feature type="domain" description="B12-binding" evidence="5">
    <location>
        <begin position="180"/>
        <end position="300"/>
    </location>
</feature>
<keyword evidence="1" id="KW-0805">Transcription regulation</keyword>
<reference evidence="7" key="1">
    <citation type="submission" date="2017-08" db="EMBL/GenBank/DDBJ databases">
        <authorList>
            <person name="Huang Z."/>
        </authorList>
    </citation>
    <scope>NUCLEOTIDE SEQUENCE [LARGE SCALE GENOMIC DNA]</scope>
    <source>
        <strain evidence="7">SA5d-4</strain>
    </source>
</reference>
<dbReference type="CDD" id="cd01104">
    <property type="entry name" value="HTH_MlrA-CarA"/>
    <property type="match status" value="1"/>
</dbReference>
<dbReference type="InterPro" id="IPR036724">
    <property type="entry name" value="Cobalamin-bd_sf"/>
</dbReference>
<dbReference type="Gene3D" id="1.10.1240.10">
    <property type="entry name" value="Methionine synthase domain"/>
    <property type="match status" value="1"/>
</dbReference>
<dbReference type="AlphaFoldDB" id="A0A263BQT8"/>
<dbReference type="PANTHER" id="PTHR30204:SF67">
    <property type="entry name" value="HTH-TYPE TRANSCRIPTIONAL REGULATOR MLRA-RELATED"/>
    <property type="match status" value="1"/>
</dbReference>
<dbReference type="InterPro" id="IPR009061">
    <property type="entry name" value="DNA-bd_dom_put_sf"/>
</dbReference>
<dbReference type="InterPro" id="IPR036594">
    <property type="entry name" value="Meth_synthase_dom"/>
</dbReference>
<comment type="caution">
    <text evidence="6">The sequence shown here is derived from an EMBL/GenBank/DDBJ whole genome shotgun (WGS) entry which is preliminary data.</text>
</comment>
<organism evidence="6 7">
    <name type="scientific">Lottiidibacillus patelloidae</name>
    <dbReference type="NCBI Taxonomy" id="2670334"/>
    <lineage>
        <taxon>Bacteria</taxon>
        <taxon>Bacillati</taxon>
        <taxon>Bacillota</taxon>
        <taxon>Bacilli</taxon>
        <taxon>Bacillales</taxon>
        <taxon>Bacillaceae</taxon>
        <taxon>Lottiidibacillus</taxon>
    </lineage>
</organism>
<dbReference type="Proteomes" id="UP000217083">
    <property type="component" value="Unassembled WGS sequence"/>
</dbReference>
<dbReference type="SUPFAM" id="SSF46955">
    <property type="entry name" value="Putative DNA-binding domain"/>
    <property type="match status" value="1"/>
</dbReference>
<dbReference type="Pfam" id="PF02607">
    <property type="entry name" value="B12-binding_2"/>
    <property type="match status" value="1"/>
</dbReference>
<gene>
    <name evidence="6" type="ORF">CIB95_15815</name>
</gene>
<dbReference type="SUPFAM" id="SSF52242">
    <property type="entry name" value="Cobalamin (vitamin B12)-binding domain"/>
    <property type="match status" value="1"/>
</dbReference>
<dbReference type="InterPro" id="IPR047057">
    <property type="entry name" value="MerR_fam"/>
</dbReference>
<dbReference type="Gene3D" id="1.10.1660.10">
    <property type="match status" value="1"/>
</dbReference>
<accession>A0A263BQT8</accession>
<keyword evidence="2" id="KW-0238">DNA-binding</keyword>
<dbReference type="GO" id="GO:0031419">
    <property type="term" value="F:cobalamin binding"/>
    <property type="evidence" value="ECO:0007669"/>
    <property type="project" value="InterPro"/>
</dbReference>
<keyword evidence="3" id="KW-0804">Transcription</keyword>
<dbReference type="GO" id="GO:0003700">
    <property type="term" value="F:DNA-binding transcription factor activity"/>
    <property type="evidence" value="ECO:0007669"/>
    <property type="project" value="InterPro"/>
</dbReference>
<evidence type="ECO:0000256" key="3">
    <source>
        <dbReference type="ARBA" id="ARBA00023163"/>
    </source>
</evidence>
<feature type="domain" description="HTH merR-type" evidence="4">
    <location>
        <begin position="1"/>
        <end position="71"/>
    </location>
</feature>
<evidence type="ECO:0008006" key="8">
    <source>
        <dbReference type="Google" id="ProtNLM"/>
    </source>
</evidence>
<evidence type="ECO:0000256" key="2">
    <source>
        <dbReference type="ARBA" id="ARBA00023125"/>
    </source>
</evidence>
<dbReference type="GO" id="GO:0046872">
    <property type="term" value="F:metal ion binding"/>
    <property type="evidence" value="ECO:0007669"/>
    <property type="project" value="InterPro"/>
</dbReference>
<keyword evidence="7" id="KW-1185">Reference proteome</keyword>
<dbReference type="InterPro" id="IPR000551">
    <property type="entry name" value="MerR-type_HTH_dom"/>
</dbReference>
<reference evidence="6 7" key="2">
    <citation type="submission" date="2017-09" db="EMBL/GenBank/DDBJ databases">
        <title>Bacillus patelloidae sp. nov., isolated from the intestinal tract of a marine limpet.</title>
        <authorList>
            <person name="Liu R."/>
            <person name="Dong C."/>
            <person name="Shao Z."/>
        </authorList>
    </citation>
    <scope>NUCLEOTIDE SEQUENCE [LARGE SCALE GENOMIC DNA]</scope>
    <source>
        <strain evidence="6 7">SA5d-4</strain>
    </source>
</reference>
<proteinExistence type="predicted"/>
<dbReference type="GO" id="GO:0003677">
    <property type="term" value="F:DNA binding"/>
    <property type="evidence" value="ECO:0007669"/>
    <property type="project" value="UniProtKB-KW"/>
</dbReference>
<protein>
    <recommendedName>
        <fullName evidence="8">MerR family transcriptional regulator</fullName>
    </recommendedName>
</protein>
<dbReference type="RefSeq" id="WP_094926744.1">
    <property type="nucleotide sequence ID" value="NZ_NPIA01000015.1"/>
</dbReference>
<sequence length="300" mass="34613">MYSIKRVSEMLNIPAVTIRAWESRYNIINPTRTEGGHRLYSEEEVAIIKWLKEQTEDNNMKISEAVRMLESMKPFKDKKVESSPSNEKLVVSNNYNNNIEQLYSNIIDLNNHQANETMDIAFSMYHYEDVFHKILAPTLHLIGDNWEKGNISVAQEHFGSQIILQRFNQFYRTLPVNPLAPKGLSICPEGEEHHIGLMLFSLFLRKKGSDVIYLGPNTLLENIPEIIKEKDIKIIAISSSSPKNIAKLEKWLGLLKEKFPRLKIVVGGRGFANSRESFSFHVLSSEVTSWEKWYENNISK</sequence>
<dbReference type="PROSITE" id="PS51332">
    <property type="entry name" value="B12_BINDING"/>
    <property type="match status" value="1"/>
</dbReference>
<dbReference type="Gene3D" id="3.40.50.280">
    <property type="entry name" value="Cobalamin-binding domain"/>
    <property type="match status" value="1"/>
</dbReference>
<dbReference type="EMBL" id="NPIA01000015">
    <property type="protein sequence ID" value="OZM55737.1"/>
    <property type="molecule type" value="Genomic_DNA"/>
</dbReference>